<dbReference type="EMBL" id="BQKA01000044">
    <property type="protein sequence ID" value="GJM51245.1"/>
    <property type="molecule type" value="Genomic_DNA"/>
</dbReference>
<dbReference type="Proteomes" id="UP001208692">
    <property type="component" value="Unassembled WGS sequence"/>
</dbReference>
<sequence length="93" mass="10575">MKDILLENDDLQLINGDFFAGESQNQSVEMLLKSMQGEWKEHPEAGCGLEKAQNGVIDRFFARNIRVQLEADGFDIEKLTINEKGIELKGNYE</sequence>
<evidence type="ECO:0000313" key="3">
    <source>
        <dbReference type="Proteomes" id="UP001207736"/>
    </source>
</evidence>
<comment type="caution">
    <text evidence="1">The sequence shown here is derived from an EMBL/GenBank/DDBJ whole genome shotgun (WGS) entry which is preliminary data.</text>
</comment>
<evidence type="ECO:0000313" key="2">
    <source>
        <dbReference type="EMBL" id="GJM53039.1"/>
    </source>
</evidence>
<evidence type="ECO:0008006" key="5">
    <source>
        <dbReference type="Google" id="ProtNLM"/>
    </source>
</evidence>
<reference evidence="1 4" key="1">
    <citation type="submission" date="2021-11" db="EMBL/GenBank/DDBJ databases">
        <title>Draft genome sequence of Capnocytophaga sp. strain KC07075 isolated from cat oral cavity.</title>
        <authorList>
            <person name="Suzuki M."/>
            <person name="Imaoka K."/>
            <person name="Kimura M."/>
            <person name="Morikawa S."/>
            <person name="Maeda K."/>
        </authorList>
    </citation>
    <scope>NUCLEOTIDE SEQUENCE</scope>
    <source>
        <strain evidence="1">KC07075</strain>
        <strain evidence="2 4">KC07079</strain>
    </source>
</reference>
<accession>A0AAV5AZ68</accession>
<dbReference type="EMBL" id="BQKB01000024">
    <property type="protein sequence ID" value="GJM53039.1"/>
    <property type="molecule type" value="Genomic_DNA"/>
</dbReference>
<organism evidence="1 3">
    <name type="scientific">Capnocytophaga catalasegens</name>
    <dbReference type="NCBI Taxonomy" id="1004260"/>
    <lineage>
        <taxon>Bacteria</taxon>
        <taxon>Pseudomonadati</taxon>
        <taxon>Bacteroidota</taxon>
        <taxon>Flavobacteriia</taxon>
        <taxon>Flavobacteriales</taxon>
        <taxon>Flavobacteriaceae</taxon>
        <taxon>Capnocytophaga</taxon>
    </lineage>
</organism>
<evidence type="ECO:0000313" key="4">
    <source>
        <dbReference type="Proteomes" id="UP001208692"/>
    </source>
</evidence>
<proteinExistence type="predicted"/>
<keyword evidence="4" id="KW-1185">Reference proteome</keyword>
<name>A0AAV5AZ68_9FLAO</name>
<dbReference type="AlphaFoldDB" id="A0AAV5AZ68"/>
<gene>
    <name evidence="1" type="ORF">RCZ15_22180</name>
    <name evidence="2" type="ORF">RCZ16_13560</name>
</gene>
<protein>
    <recommendedName>
        <fullName evidence="5">Oxidase</fullName>
    </recommendedName>
</protein>
<evidence type="ECO:0000313" key="1">
    <source>
        <dbReference type="EMBL" id="GJM51245.1"/>
    </source>
</evidence>
<dbReference type="RefSeq" id="WP_264846330.1">
    <property type="nucleotide sequence ID" value="NZ_BPMA01000020.1"/>
</dbReference>
<dbReference type="Proteomes" id="UP001207736">
    <property type="component" value="Unassembled WGS sequence"/>
</dbReference>